<evidence type="ECO:0000313" key="6">
    <source>
        <dbReference type="EMBL" id="CAG7603565.1"/>
    </source>
</evidence>
<dbReference type="PANTHER" id="PTHR11699">
    <property type="entry name" value="ALDEHYDE DEHYDROGENASE-RELATED"/>
    <property type="match status" value="1"/>
</dbReference>
<dbReference type="GO" id="GO:0004030">
    <property type="term" value="F:aldehyde dehydrogenase [NAD(P)+] activity"/>
    <property type="evidence" value="ECO:0007669"/>
    <property type="project" value="UniProtKB-EC"/>
</dbReference>
<keyword evidence="2 4" id="KW-0560">Oxidoreductase</keyword>
<comment type="caution">
    <text evidence="6">The sequence shown here is derived from an EMBL/GenBank/DDBJ whole genome shotgun (WGS) entry which is preliminary data.</text>
</comment>
<protein>
    <submittedName>
        <fullName evidence="6">NADP/NAD-dependent aldehyde dehydrogenase PuuC</fullName>
        <ecNumber evidence="6">1.2.1.5</ecNumber>
    </submittedName>
</protein>
<dbReference type="InterPro" id="IPR015590">
    <property type="entry name" value="Aldehyde_DH_dom"/>
</dbReference>
<comment type="similarity">
    <text evidence="1 4">Belongs to the aldehyde dehydrogenase family.</text>
</comment>
<evidence type="ECO:0000256" key="2">
    <source>
        <dbReference type="ARBA" id="ARBA00023002"/>
    </source>
</evidence>
<gene>
    <name evidence="6" type="primary">puuC_1</name>
    <name evidence="6" type="ORF">LEUCIP111803_00649</name>
</gene>
<dbReference type="EMBL" id="CAJVAP010000006">
    <property type="protein sequence ID" value="CAG7603565.1"/>
    <property type="molecule type" value="Genomic_DNA"/>
</dbReference>
<reference evidence="6" key="1">
    <citation type="submission" date="2021-06" db="EMBL/GenBank/DDBJ databases">
        <authorList>
            <person name="Criscuolo A."/>
        </authorList>
    </citation>
    <scope>NUCLEOTIDE SEQUENCE</scope>
    <source>
        <strain evidence="6">CIP111803</strain>
    </source>
</reference>
<feature type="active site" evidence="3">
    <location>
        <position position="264"/>
    </location>
</feature>
<dbReference type="FunFam" id="3.40.605.10:FF:000007">
    <property type="entry name" value="NAD/NADP-dependent betaine aldehyde dehydrogenase"/>
    <property type="match status" value="1"/>
</dbReference>
<dbReference type="InterPro" id="IPR029510">
    <property type="entry name" value="Ald_DH_CS_GLU"/>
</dbReference>
<dbReference type="PROSITE" id="PS00070">
    <property type="entry name" value="ALDEHYDE_DEHYDR_CYS"/>
    <property type="match status" value="1"/>
</dbReference>
<accession>A0A916JUC3</accession>
<keyword evidence="7" id="KW-1185">Reference proteome</keyword>
<sequence length="489" mass="51787">MLTKQNWVERAENVEVEWRAFIDGSYVEAQSGKTREKINPADGSVLANVADCEAADVDLAVAAARKAFESGEWAESGPRHRREVLVAFADLIVAHTEELALLITLDMGKPISDSIGEVGSSARAVRFYAEAIDKVAGQVMPTEPEFVTLVTKEAAGVAACITPWNYPLSQVCQKIAPALAVGNSVLLKPSERAPLVAIRLAALAAEAGIPAGVLNVLPGLGSTAGQAISLHMDVDKISFTGSTGVGKKLLQAAGQSNLKSVSLECGGKSPNIVHRDARGLEEVAKVAAEVAFVNQGEMCNAGTRLLVHEDIYDEFMGHLAAASQGWLPGDPLDPTAKTGAMVDAAHVAAVSSYVESGLSEGAKIVVGGKSEGNYFEPTIFEGVSNSMRIASEEIFGPVLSVIKYSSLDEAIRIANDTQYGLAAAIWTTDLHTAHSASRKLRAGVVYVNCYDVAEMSTPFGGFKQSGLGREKSLMAMEEFSETKSTWIKF</sequence>
<organism evidence="6 7">
    <name type="scientific">Leucobacter soli</name>
    <dbReference type="NCBI Taxonomy" id="2812850"/>
    <lineage>
        <taxon>Bacteria</taxon>
        <taxon>Bacillati</taxon>
        <taxon>Actinomycetota</taxon>
        <taxon>Actinomycetes</taxon>
        <taxon>Micrococcales</taxon>
        <taxon>Microbacteriaceae</taxon>
        <taxon>Leucobacter</taxon>
    </lineage>
</organism>
<evidence type="ECO:0000259" key="5">
    <source>
        <dbReference type="Pfam" id="PF00171"/>
    </source>
</evidence>
<dbReference type="InterPro" id="IPR016160">
    <property type="entry name" value="Ald_DH_CS_CYS"/>
</dbReference>
<evidence type="ECO:0000256" key="1">
    <source>
        <dbReference type="ARBA" id="ARBA00009986"/>
    </source>
</evidence>
<proteinExistence type="inferred from homology"/>
<dbReference type="Pfam" id="PF00171">
    <property type="entry name" value="Aldedh"/>
    <property type="match status" value="1"/>
</dbReference>
<evidence type="ECO:0000313" key="7">
    <source>
        <dbReference type="Proteomes" id="UP000693892"/>
    </source>
</evidence>
<name>A0A916JUC3_9MICO</name>
<dbReference type="EC" id="1.2.1.5" evidence="6"/>
<dbReference type="PROSITE" id="PS00687">
    <property type="entry name" value="ALDEHYDE_DEHYDR_GLU"/>
    <property type="match status" value="1"/>
</dbReference>
<dbReference type="AlphaFoldDB" id="A0A916JUC3"/>
<evidence type="ECO:0000256" key="4">
    <source>
        <dbReference type="RuleBase" id="RU003345"/>
    </source>
</evidence>
<evidence type="ECO:0000256" key="3">
    <source>
        <dbReference type="PROSITE-ProRule" id="PRU10007"/>
    </source>
</evidence>
<dbReference type="FunFam" id="3.40.309.10:FF:000012">
    <property type="entry name" value="Betaine aldehyde dehydrogenase"/>
    <property type="match status" value="1"/>
</dbReference>
<feature type="domain" description="Aldehyde dehydrogenase" evidence="5">
    <location>
        <begin position="26"/>
        <end position="484"/>
    </location>
</feature>
<dbReference type="Proteomes" id="UP000693892">
    <property type="component" value="Unassembled WGS sequence"/>
</dbReference>